<keyword evidence="3" id="KW-0964">Secreted</keyword>
<dbReference type="PANTHER" id="PTHR28593:SF3">
    <property type="entry name" value="METEORIN-LIKE PROTEIN"/>
    <property type="match status" value="1"/>
</dbReference>
<keyword evidence="5" id="KW-1015">Disulfide bond</keyword>
<keyword evidence="4" id="KW-0732">Signal</keyword>
<evidence type="ECO:0000256" key="2">
    <source>
        <dbReference type="ARBA" id="ARBA00005669"/>
    </source>
</evidence>
<dbReference type="EMBL" id="GEDC01000858">
    <property type="protein sequence ID" value="JAS36440.1"/>
    <property type="molecule type" value="Transcribed_RNA"/>
</dbReference>
<dbReference type="GO" id="GO:0005615">
    <property type="term" value="C:extracellular space"/>
    <property type="evidence" value="ECO:0007669"/>
    <property type="project" value="TreeGrafter"/>
</dbReference>
<evidence type="ECO:0000313" key="6">
    <source>
        <dbReference type="EMBL" id="JAS15530.1"/>
    </source>
</evidence>
<evidence type="ECO:0000256" key="4">
    <source>
        <dbReference type="ARBA" id="ARBA00022729"/>
    </source>
</evidence>
<proteinExistence type="inferred from homology"/>
<evidence type="ECO:0000313" key="7">
    <source>
        <dbReference type="EMBL" id="JAS36440.1"/>
    </source>
</evidence>
<dbReference type="PANTHER" id="PTHR28593">
    <property type="entry name" value="METEORIN-LIKE PROTEIN"/>
    <property type="match status" value="1"/>
</dbReference>
<dbReference type="EMBL" id="GEDC01021768">
    <property type="protein sequence ID" value="JAS15530.1"/>
    <property type="molecule type" value="Transcribed_RNA"/>
</dbReference>
<comment type="similarity">
    <text evidence="2">Belongs to the meteorin family.</text>
</comment>
<dbReference type="InterPro" id="IPR008993">
    <property type="entry name" value="TIMP-like_OB-fold"/>
</dbReference>
<organism evidence="6">
    <name type="scientific">Clastoptera arizonana</name>
    <name type="common">Arizona spittle bug</name>
    <dbReference type="NCBI Taxonomy" id="38151"/>
    <lineage>
        <taxon>Eukaryota</taxon>
        <taxon>Metazoa</taxon>
        <taxon>Ecdysozoa</taxon>
        <taxon>Arthropoda</taxon>
        <taxon>Hexapoda</taxon>
        <taxon>Insecta</taxon>
        <taxon>Pterygota</taxon>
        <taxon>Neoptera</taxon>
        <taxon>Paraneoptera</taxon>
        <taxon>Hemiptera</taxon>
        <taxon>Auchenorrhyncha</taxon>
        <taxon>Cercopoidea</taxon>
        <taxon>Clastopteridae</taxon>
        <taxon>Clastoptera</taxon>
    </lineage>
</organism>
<dbReference type="GO" id="GO:0005179">
    <property type="term" value="F:hormone activity"/>
    <property type="evidence" value="ECO:0007669"/>
    <property type="project" value="TreeGrafter"/>
</dbReference>
<reference evidence="6" key="1">
    <citation type="submission" date="2015-12" db="EMBL/GenBank/DDBJ databases">
        <title>De novo transcriptome assembly of four potential Pierce s Disease insect vectors from Arizona vineyards.</title>
        <authorList>
            <person name="Tassone E.E."/>
        </authorList>
    </citation>
    <scope>NUCLEOTIDE SEQUENCE</scope>
</reference>
<comment type="subcellular location">
    <subcellularLocation>
        <location evidence="1">Secreted</location>
    </subcellularLocation>
</comment>
<protein>
    <recommendedName>
        <fullName evidence="8">NTR domain-containing protein</fullName>
    </recommendedName>
</protein>
<evidence type="ECO:0000256" key="5">
    <source>
        <dbReference type="ARBA" id="ARBA00023157"/>
    </source>
</evidence>
<dbReference type="AlphaFoldDB" id="A0A1B6CQ58"/>
<sequence length="119" mass="13401">MTHAFCTSDLVTRGIIRSIEAKDELEVSEVTVKITKHLRHSTLNIEESNNVDEEEWPSQLVYLHVPAHCGARRGTGEFVFMARRKLGELALTCAPRLEDWVEIVRTENLNGSAHCVLSS</sequence>
<name>A0A1B6CQ58_9HEMI</name>
<dbReference type="InterPro" id="IPR051998">
    <property type="entry name" value="Meteorin-like"/>
</dbReference>
<gene>
    <name evidence="7" type="ORF">g.32808</name>
    <name evidence="6" type="ORF">g.32809</name>
</gene>
<evidence type="ECO:0008006" key="8">
    <source>
        <dbReference type="Google" id="ProtNLM"/>
    </source>
</evidence>
<evidence type="ECO:0000256" key="3">
    <source>
        <dbReference type="ARBA" id="ARBA00022525"/>
    </source>
</evidence>
<accession>A0A1B6CQ58</accession>
<dbReference type="Gene3D" id="2.40.50.120">
    <property type="match status" value="1"/>
</dbReference>
<evidence type="ECO:0000256" key="1">
    <source>
        <dbReference type="ARBA" id="ARBA00004613"/>
    </source>
</evidence>